<dbReference type="SMART" id="SM00028">
    <property type="entry name" value="TPR"/>
    <property type="match status" value="2"/>
</dbReference>
<dbReference type="SUPFAM" id="SSF48452">
    <property type="entry name" value="TPR-like"/>
    <property type="match status" value="1"/>
</dbReference>
<keyword evidence="1" id="KW-0677">Repeat</keyword>
<dbReference type="PANTHER" id="PTHR22904:SF523">
    <property type="entry name" value="STRESS-INDUCED-PHOSPHOPROTEIN 1"/>
    <property type="match status" value="1"/>
</dbReference>
<dbReference type="GO" id="GO:0051879">
    <property type="term" value="F:Hsp90 protein binding"/>
    <property type="evidence" value="ECO:0007669"/>
    <property type="project" value="TreeGrafter"/>
</dbReference>
<gene>
    <name evidence="4" type="ORF">BS47DRAFT_1324385</name>
</gene>
<evidence type="ECO:0000256" key="2">
    <source>
        <dbReference type="ARBA" id="ARBA00022803"/>
    </source>
</evidence>
<dbReference type="InterPro" id="IPR011990">
    <property type="entry name" value="TPR-like_helical_dom_sf"/>
</dbReference>
<evidence type="ECO:0000256" key="3">
    <source>
        <dbReference type="PROSITE-ProRule" id="PRU00339"/>
    </source>
</evidence>
<reference evidence="4" key="1">
    <citation type="journal article" date="2020" name="Nat. Commun.">
        <title>Large-scale genome sequencing of mycorrhizal fungi provides insights into the early evolution of symbiotic traits.</title>
        <authorList>
            <person name="Miyauchi S."/>
            <person name="Kiss E."/>
            <person name="Kuo A."/>
            <person name="Drula E."/>
            <person name="Kohler A."/>
            <person name="Sanchez-Garcia M."/>
            <person name="Morin E."/>
            <person name="Andreopoulos B."/>
            <person name="Barry K.W."/>
            <person name="Bonito G."/>
            <person name="Buee M."/>
            <person name="Carver A."/>
            <person name="Chen C."/>
            <person name="Cichocki N."/>
            <person name="Clum A."/>
            <person name="Culley D."/>
            <person name="Crous P.W."/>
            <person name="Fauchery L."/>
            <person name="Girlanda M."/>
            <person name="Hayes R.D."/>
            <person name="Keri Z."/>
            <person name="LaButti K."/>
            <person name="Lipzen A."/>
            <person name="Lombard V."/>
            <person name="Magnuson J."/>
            <person name="Maillard F."/>
            <person name="Murat C."/>
            <person name="Nolan M."/>
            <person name="Ohm R.A."/>
            <person name="Pangilinan J."/>
            <person name="Pereira M.F."/>
            <person name="Perotto S."/>
            <person name="Peter M."/>
            <person name="Pfister S."/>
            <person name="Riley R."/>
            <person name="Sitrit Y."/>
            <person name="Stielow J.B."/>
            <person name="Szollosi G."/>
            <person name="Zifcakova L."/>
            <person name="Stursova M."/>
            <person name="Spatafora J.W."/>
            <person name="Tedersoo L."/>
            <person name="Vaario L.M."/>
            <person name="Yamada A."/>
            <person name="Yan M."/>
            <person name="Wang P."/>
            <person name="Xu J."/>
            <person name="Bruns T."/>
            <person name="Baldrian P."/>
            <person name="Vilgalys R."/>
            <person name="Dunand C."/>
            <person name="Henrissat B."/>
            <person name="Grigoriev I.V."/>
            <person name="Hibbett D."/>
            <person name="Nagy L.G."/>
            <person name="Martin F.M."/>
        </authorList>
    </citation>
    <scope>NUCLEOTIDE SEQUENCE</scope>
    <source>
        <strain evidence="4">UP504</strain>
    </source>
</reference>
<proteinExistence type="predicted"/>
<evidence type="ECO:0000313" key="5">
    <source>
        <dbReference type="Proteomes" id="UP000886523"/>
    </source>
</evidence>
<accession>A0A9P6E1Q3</accession>
<evidence type="ECO:0000256" key="1">
    <source>
        <dbReference type="ARBA" id="ARBA00022737"/>
    </source>
</evidence>
<protein>
    <submittedName>
        <fullName evidence="4">Uncharacterized protein</fullName>
    </submittedName>
</protein>
<feature type="repeat" description="TPR" evidence="3">
    <location>
        <begin position="10"/>
        <end position="43"/>
    </location>
</feature>
<dbReference type="InterPro" id="IPR019734">
    <property type="entry name" value="TPR_rpt"/>
</dbReference>
<keyword evidence="2 3" id="KW-0802">TPR repeat</keyword>
<dbReference type="Gene3D" id="1.25.40.10">
    <property type="entry name" value="Tetratricopeptide repeat domain"/>
    <property type="match status" value="1"/>
</dbReference>
<dbReference type="PROSITE" id="PS50005">
    <property type="entry name" value="TPR"/>
    <property type="match status" value="2"/>
</dbReference>
<dbReference type="OrthoDB" id="2423701at2759"/>
<comment type="caution">
    <text evidence="4">The sequence shown here is derived from an EMBL/GenBank/DDBJ whole genome shotgun (WGS) entry which is preliminary data.</text>
</comment>
<dbReference type="EMBL" id="MU128916">
    <property type="protein sequence ID" value="KAF9519683.1"/>
    <property type="molecule type" value="Genomic_DNA"/>
</dbReference>
<sequence length="105" mass="11399">MASVRLPERAEAFKEDGNVHFKAGEFSKAFISYTAAISEAPTSAVLYSNRSATAAKMGKYSQAVSDAKKSVELDPKWHKAHGRLATAHELNNEGSYAVGHDILIF</sequence>
<dbReference type="PANTHER" id="PTHR22904">
    <property type="entry name" value="TPR REPEAT CONTAINING PROTEIN"/>
    <property type="match status" value="1"/>
</dbReference>
<feature type="repeat" description="TPR" evidence="3">
    <location>
        <begin position="44"/>
        <end position="77"/>
    </location>
</feature>
<evidence type="ECO:0000313" key="4">
    <source>
        <dbReference type="EMBL" id="KAF9519683.1"/>
    </source>
</evidence>
<dbReference type="Proteomes" id="UP000886523">
    <property type="component" value="Unassembled WGS sequence"/>
</dbReference>
<keyword evidence="5" id="KW-1185">Reference proteome</keyword>
<dbReference type="AlphaFoldDB" id="A0A9P6E1Q3"/>
<organism evidence="4 5">
    <name type="scientific">Hydnum rufescens UP504</name>
    <dbReference type="NCBI Taxonomy" id="1448309"/>
    <lineage>
        <taxon>Eukaryota</taxon>
        <taxon>Fungi</taxon>
        <taxon>Dikarya</taxon>
        <taxon>Basidiomycota</taxon>
        <taxon>Agaricomycotina</taxon>
        <taxon>Agaricomycetes</taxon>
        <taxon>Cantharellales</taxon>
        <taxon>Hydnaceae</taxon>
        <taxon>Hydnum</taxon>
    </lineage>
</organism>
<name>A0A9P6E1Q3_9AGAM</name>